<dbReference type="OrthoDB" id="538389at2759"/>
<dbReference type="InterPro" id="IPR019494">
    <property type="entry name" value="FIST_C"/>
</dbReference>
<dbReference type="AlphaFoldDB" id="A0A8J4LYS5"/>
<gene>
    <name evidence="2" type="ORF">Vretifemale_19805</name>
</gene>
<dbReference type="PANTHER" id="PTHR14939">
    <property type="entry name" value="F-BOX ONLY PROTEIN 22"/>
    <property type="match status" value="1"/>
</dbReference>
<feature type="compositionally biased region" description="Low complexity" evidence="1">
    <location>
        <begin position="222"/>
        <end position="252"/>
    </location>
</feature>
<accession>A0A8J4LYS5</accession>
<dbReference type="Pfam" id="PF10442">
    <property type="entry name" value="FIST_C"/>
    <property type="match status" value="1"/>
</dbReference>
<dbReference type="GO" id="GO:0032436">
    <property type="term" value="P:positive regulation of proteasomal ubiquitin-dependent protein catabolic process"/>
    <property type="evidence" value="ECO:0007669"/>
    <property type="project" value="TreeGrafter"/>
</dbReference>
<feature type="region of interest" description="Disordered" evidence="1">
    <location>
        <begin position="218"/>
        <end position="283"/>
    </location>
</feature>
<dbReference type="SUPFAM" id="SSF81383">
    <property type="entry name" value="F-box domain"/>
    <property type="match status" value="1"/>
</dbReference>
<dbReference type="Proteomes" id="UP000747110">
    <property type="component" value="Unassembled WGS sequence"/>
</dbReference>
<reference evidence="2" key="1">
    <citation type="journal article" date="2021" name="Proc. Natl. Acad. Sci. U.S.A.">
        <title>Three genomes in the algal genus Volvox reveal the fate of a haploid sex-determining region after a transition to homothallism.</title>
        <authorList>
            <person name="Yamamoto K."/>
            <person name="Hamaji T."/>
            <person name="Kawai-Toyooka H."/>
            <person name="Matsuzaki R."/>
            <person name="Takahashi F."/>
            <person name="Nishimura Y."/>
            <person name="Kawachi M."/>
            <person name="Noguchi H."/>
            <person name="Minakuchi Y."/>
            <person name="Umen J.G."/>
            <person name="Toyoda A."/>
            <person name="Nozaki H."/>
        </authorList>
    </citation>
    <scope>NUCLEOTIDE SEQUENCE</scope>
    <source>
        <strain evidence="2">NIES-3786</strain>
    </source>
</reference>
<feature type="compositionally biased region" description="Gly residues" evidence="1">
    <location>
        <begin position="266"/>
        <end position="278"/>
    </location>
</feature>
<proteinExistence type="predicted"/>
<feature type="compositionally biased region" description="Acidic residues" evidence="1">
    <location>
        <begin position="517"/>
        <end position="528"/>
    </location>
</feature>
<evidence type="ECO:0000313" key="3">
    <source>
        <dbReference type="Proteomes" id="UP000747110"/>
    </source>
</evidence>
<feature type="region of interest" description="Disordered" evidence="1">
    <location>
        <begin position="421"/>
        <end position="474"/>
    </location>
</feature>
<protein>
    <submittedName>
        <fullName evidence="2">Uncharacterized protein</fullName>
    </submittedName>
</protein>
<sequence length="837" mass="85416">MSTTETALDVFPDDVLLCILSGAGSKGIIRASICCKRLYALARMLQLYRCFSAAASVKNDLGEALEDACECALHGMLGCVDFALVFVANYEKLKGSLAAKVVEGLAPRLPPGTQLVGCATSGLMGVGPRGAFEVDPSGGRGIRPRSGVALLLGRMPGCRVKGFCNLAPPLLSETTRDGARRCGTMREKVGKMPSGSLKREAANSAVIEWLRGPCMGVGSRDASTSKAAPSEPSAAAAKTETRTAAEPAAPEPDGAPDMTASSTGVGHDGGGGGGGGAKGTLAGPARAAVAGPSARDLGLQSVWLLMGGTKVAFDLVDGPGGLLHWMQEDERARPVISGGVSSGRGDLFFHPGRAGTAAVVDTAAPADARGEREGGEAGPSSGLCRGAATAVLGDWDPAVKGLHYVGLAVMASEAAAPVSFTNRPPTSDAATASSCGGSGNPPGRAEGLGSRDALTPGSSAAGQMAPVEAQAVTSEPPQAAVRACALAMRGCAGLDGQPVSAGVAISREAPSWRDLEESSDDEERDNDEDGVAMVTVSGGVPSSLRSLAEQLRAGSARLHSLPQLAVWLAKRGDESIHSGLDVQVFRSGRLVIGPVEPSLLLYNGTMAFKTRDVVSLDAITENANAPGAVVCCQLADITPRGCRLHLQAELPVLRSVCSPYPLLPGGRLDPRSWEGYAVMRQAAMRVGARAGPVAMVVFSCTARGRKLFGDASAECEARIADEVLHKEVPFVGAYCNGELGPHVRHEYAGWFFNPLCVQPPVATEALPANAAERGDLCIPAAAATAAGCGAGSGSVVALSGGAPCNGEPRFTVVAGGRVMPLDRTCMQGYTSVYATLG</sequence>
<dbReference type="GO" id="GO:0000209">
    <property type="term" value="P:protein polyubiquitination"/>
    <property type="evidence" value="ECO:0007669"/>
    <property type="project" value="TreeGrafter"/>
</dbReference>
<dbReference type="InterPro" id="IPR036047">
    <property type="entry name" value="F-box-like_dom_sf"/>
</dbReference>
<evidence type="ECO:0000313" key="2">
    <source>
        <dbReference type="EMBL" id="GIL92268.1"/>
    </source>
</evidence>
<comment type="caution">
    <text evidence="2">The sequence shown here is derived from an EMBL/GenBank/DDBJ whole genome shotgun (WGS) entry which is preliminary data.</text>
</comment>
<evidence type="ECO:0000256" key="1">
    <source>
        <dbReference type="SAM" id="MobiDB-lite"/>
    </source>
</evidence>
<organism evidence="2 3">
    <name type="scientific">Volvox reticuliferus</name>
    <dbReference type="NCBI Taxonomy" id="1737510"/>
    <lineage>
        <taxon>Eukaryota</taxon>
        <taxon>Viridiplantae</taxon>
        <taxon>Chlorophyta</taxon>
        <taxon>core chlorophytes</taxon>
        <taxon>Chlorophyceae</taxon>
        <taxon>CS clade</taxon>
        <taxon>Chlamydomonadales</taxon>
        <taxon>Volvocaceae</taxon>
        <taxon>Volvox</taxon>
    </lineage>
</organism>
<feature type="compositionally biased region" description="Polar residues" evidence="1">
    <location>
        <begin position="421"/>
        <end position="435"/>
    </location>
</feature>
<name>A0A8J4LYS5_9CHLO</name>
<keyword evidence="3" id="KW-1185">Reference proteome</keyword>
<dbReference type="EMBL" id="BNCP01000074">
    <property type="protein sequence ID" value="GIL92268.1"/>
    <property type="molecule type" value="Genomic_DNA"/>
</dbReference>
<feature type="region of interest" description="Disordered" evidence="1">
    <location>
        <begin position="505"/>
        <end position="528"/>
    </location>
</feature>
<dbReference type="PANTHER" id="PTHR14939:SF5">
    <property type="entry name" value="F-BOX ONLY PROTEIN 22"/>
    <property type="match status" value="1"/>
</dbReference>